<accession>A0AAJ0U8V6</accession>
<evidence type="ECO:0000256" key="1">
    <source>
        <dbReference type="SAM" id="MobiDB-lite"/>
    </source>
</evidence>
<dbReference type="EMBL" id="NRSJ01000084">
    <property type="protein sequence ID" value="MBK1707338.1"/>
    <property type="molecule type" value="Genomic_DNA"/>
</dbReference>
<name>A0AAJ0U8V6_9GAMM</name>
<organism evidence="2 3">
    <name type="scientific">Halochromatium glycolicum</name>
    <dbReference type="NCBI Taxonomy" id="85075"/>
    <lineage>
        <taxon>Bacteria</taxon>
        <taxon>Pseudomonadati</taxon>
        <taxon>Pseudomonadota</taxon>
        <taxon>Gammaproteobacteria</taxon>
        <taxon>Chromatiales</taxon>
        <taxon>Chromatiaceae</taxon>
        <taxon>Halochromatium</taxon>
    </lineage>
</organism>
<dbReference type="PANTHER" id="PTHR33747:SF1">
    <property type="entry name" value="ADENYLATE CYCLASE-ASSOCIATED CAP C-TERMINAL DOMAIN-CONTAINING PROTEIN"/>
    <property type="match status" value="1"/>
</dbReference>
<proteinExistence type="predicted"/>
<feature type="region of interest" description="Disordered" evidence="1">
    <location>
        <begin position="1"/>
        <end position="32"/>
    </location>
</feature>
<dbReference type="Gene3D" id="3.10.450.50">
    <property type="match status" value="1"/>
</dbReference>
<dbReference type="AlphaFoldDB" id="A0AAJ0U8V6"/>
<keyword evidence="3" id="KW-1185">Reference proteome</keyword>
<dbReference type="RefSeq" id="WP_242477292.1">
    <property type="nucleotide sequence ID" value="NZ_NRSJ01000084.1"/>
</dbReference>
<dbReference type="PANTHER" id="PTHR33747">
    <property type="entry name" value="UPF0225 PROTEIN SCO1677"/>
    <property type="match status" value="1"/>
</dbReference>
<protein>
    <recommendedName>
        <fullName evidence="4">SEC-C motif-containing protein</fullName>
    </recommendedName>
</protein>
<dbReference type="InterPro" id="IPR004027">
    <property type="entry name" value="SEC_C_motif"/>
</dbReference>
<reference evidence="2" key="2">
    <citation type="journal article" date="2020" name="Microorganisms">
        <title>Osmotic Adaptation and Compatible Solute Biosynthesis of Phototrophic Bacteria as Revealed from Genome Analyses.</title>
        <authorList>
            <person name="Imhoff J.F."/>
            <person name="Rahn T."/>
            <person name="Kunzel S."/>
            <person name="Keller A."/>
            <person name="Neulinger S.C."/>
        </authorList>
    </citation>
    <scope>NUCLEOTIDE SEQUENCE</scope>
    <source>
        <strain evidence="2">DSM 11080</strain>
    </source>
</reference>
<dbReference type="Pfam" id="PF02810">
    <property type="entry name" value="SEC-C"/>
    <property type="match status" value="1"/>
</dbReference>
<gene>
    <name evidence="2" type="ORF">CKO40_23095</name>
</gene>
<evidence type="ECO:0008006" key="4">
    <source>
        <dbReference type="Google" id="ProtNLM"/>
    </source>
</evidence>
<reference evidence="2" key="1">
    <citation type="submission" date="2017-08" db="EMBL/GenBank/DDBJ databases">
        <authorList>
            <person name="Imhoff J.F."/>
            <person name="Rahn T."/>
            <person name="Kuenzel S."/>
            <person name="Neulinger S.C."/>
        </authorList>
    </citation>
    <scope>NUCLEOTIDE SEQUENCE</scope>
    <source>
        <strain evidence="2">DSM 11080</strain>
    </source>
</reference>
<evidence type="ECO:0000313" key="2">
    <source>
        <dbReference type="EMBL" id="MBK1707338.1"/>
    </source>
</evidence>
<dbReference type="SUPFAM" id="SSF103642">
    <property type="entry name" value="Sec-C motif"/>
    <property type="match status" value="1"/>
</dbReference>
<dbReference type="Proteomes" id="UP001296776">
    <property type="component" value="Unassembled WGS sequence"/>
</dbReference>
<comment type="caution">
    <text evidence="2">The sequence shown here is derived from an EMBL/GenBank/DDBJ whole genome shotgun (WGS) entry which is preliminary data.</text>
</comment>
<evidence type="ECO:0000313" key="3">
    <source>
        <dbReference type="Proteomes" id="UP001296776"/>
    </source>
</evidence>
<sequence length="44" mass="4580">MSDLEQMLNPPVPITSTKVGRNDPCPCGSGKKYKKCCGSGALPA</sequence>